<comment type="pathway">
    <text evidence="1">Carbohydrate degradation; 2-deoxy-D-ribose 1-phosphate degradation; D-glyceraldehyde 3-phosphate and acetaldehyde from 2-deoxy-alpha-D-ribose 1-phosphate: step 2/2.</text>
</comment>
<keyword evidence="5" id="KW-0704">Schiff base</keyword>
<dbReference type="Pfam" id="PF01791">
    <property type="entry name" value="DeoC"/>
    <property type="match status" value="1"/>
</dbReference>
<dbReference type="NCBIfam" id="TIGR00126">
    <property type="entry name" value="deoC"/>
    <property type="match status" value="1"/>
</dbReference>
<dbReference type="PANTHER" id="PTHR10889">
    <property type="entry name" value="DEOXYRIBOSE-PHOSPHATE ALDOLASE"/>
    <property type="match status" value="1"/>
</dbReference>
<evidence type="ECO:0000256" key="5">
    <source>
        <dbReference type="ARBA" id="ARBA00023270"/>
    </source>
</evidence>
<evidence type="ECO:0000256" key="4">
    <source>
        <dbReference type="ARBA" id="ARBA00023239"/>
    </source>
</evidence>
<dbReference type="Gene3D" id="3.20.20.70">
    <property type="entry name" value="Aldolase class I"/>
    <property type="match status" value="1"/>
</dbReference>
<evidence type="ECO:0000256" key="2">
    <source>
        <dbReference type="ARBA" id="ARBA00009473"/>
    </source>
</evidence>
<dbReference type="SMART" id="SM01133">
    <property type="entry name" value="DeoC"/>
    <property type="match status" value="1"/>
</dbReference>
<evidence type="ECO:0000256" key="7">
    <source>
        <dbReference type="NCBIfam" id="TIGR00126"/>
    </source>
</evidence>
<proteinExistence type="inferred from homology"/>
<name>A0ABU3SFT3_9HYPH</name>
<dbReference type="GO" id="GO:0004139">
    <property type="term" value="F:deoxyribose-phosphate aldolase activity"/>
    <property type="evidence" value="ECO:0007669"/>
    <property type="project" value="UniProtKB-EC"/>
</dbReference>
<dbReference type="CDD" id="cd00959">
    <property type="entry name" value="DeoC"/>
    <property type="match status" value="1"/>
</dbReference>
<sequence length="257" mass="26946">MSDVTSDAELALRALRLLDLTDLSERATETGALQLCARAVAPPGPVAAICLWPQFVKTARRALRNQPVQIATVINFPAGGSNCSLIENDLSEALADGADEIDLVLPWRAFLAGELASAREMVVEAKARCGDKTLKVILETGEYPDQGAVRAVSELAIAAGADFIKTSTGKTTISATPEAARTMLEAIKASGRPVGLKPSGGLRTLADARTYLDLADEIMGPDWATPKTFRFGASGLYGVLADIIAGTVAGERTDGAY</sequence>
<comment type="catalytic activity">
    <reaction evidence="6">
        <text>2-deoxy-D-ribose 5-phosphate = D-glyceraldehyde 3-phosphate + acetaldehyde</text>
        <dbReference type="Rhea" id="RHEA:12821"/>
        <dbReference type="ChEBI" id="CHEBI:15343"/>
        <dbReference type="ChEBI" id="CHEBI:59776"/>
        <dbReference type="ChEBI" id="CHEBI:62877"/>
        <dbReference type="EC" id="4.1.2.4"/>
    </reaction>
</comment>
<evidence type="ECO:0000313" key="9">
    <source>
        <dbReference type="Proteomes" id="UP001254257"/>
    </source>
</evidence>
<dbReference type="Proteomes" id="UP001254257">
    <property type="component" value="Unassembled WGS sequence"/>
</dbReference>
<dbReference type="EC" id="4.1.2.4" evidence="3 7"/>
<reference evidence="8 9" key="1">
    <citation type="submission" date="2023-09" db="EMBL/GenBank/DDBJ databases">
        <title>Whole genome shotgun sequencing (WGS) of Bosea sp. ZW T0_25, isolated from stored onions (Allium cepa).</title>
        <authorList>
            <person name="Stoll D.A."/>
            <person name="Huch M."/>
        </authorList>
    </citation>
    <scope>NUCLEOTIDE SEQUENCE [LARGE SCALE GENOMIC DNA]</scope>
    <source>
        <strain evidence="8 9">ZW T0_25</strain>
    </source>
</reference>
<comment type="similarity">
    <text evidence="2">Belongs to the DeoC/FbaB aldolase family. DeoC type 2 subfamily.</text>
</comment>
<evidence type="ECO:0000256" key="3">
    <source>
        <dbReference type="ARBA" id="ARBA00012515"/>
    </source>
</evidence>
<dbReference type="InterPro" id="IPR011343">
    <property type="entry name" value="DeoC"/>
</dbReference>
<evidence type="ECO:0000256" key="6">
    <source>
        <dbReference type="ARBA" id="ARBA00048791"/>
    </source>
</evidence>
<accession>A0ABU3SFT3</accession>
<dbReference type="PIRSF" id="PIRSF001357">
    <property type="entry name" value="DeoC"/>
    <property type="match status" value="1"/>
</dbReference>
<keyword evidence="9" id="KW-1185">Reference proteome</keyword>
<dbReference type="InterPro" id="IPR002915">
    <property type="entry name" value="DeoC/FbaB/LacD_aldolase"/>
</dbReference>
<evidence type="ECO:0000313" key="8">
    <source>
        <dbReference type="EMBL" id="MDU0343655.1"/>
    </source>
</evidence>
<dbReference type="SUPFAM" id="SSF51569">
    <property type="entry name" value="Aldolase"/>
    <property type="match status" value="1"/>
</dbReference>
<dbReference type="InterPro" id="IPR013785">
    <property type="entry name" value="Aldolase_TIM"/>
</dbReference>
<dbReference type="PANTHER" id="PTHR10889:SF3">
    <property type="entry name" value="DEOXYRIBOSE-PHOSPHATE ALDOLASE"/>
    <property type="match status" value="1"/>
</dbReference>
<evidence type="ECO:0000256" key="1">
    <source>
        <dbReference type="ARBA" id="ARBA00004816"/>
    </source>
</evidence>
<protein>
    <recommendedName>
        <fullName evidence="3 7">Deoxyribose-phosphate aldolase</fullName>
        <ecNumber evidence="3 7">4.1.2.4</ecNumber>
    </recommendedName>
</protein>
<gene>
    <name evidence="8" type="primary">deoC</name>
    <name evidence="8" type="ORF">RKE40_27530</name>
</gene>
<keyword evidence="4 8" id="KW-0456">Lyase</keyword>
<comment type="caution">
    <text evidence="8">The sequence shown here is derived from an EMBL/GenBank/DDBJ whole genome shotgun (WGS) entry which is preliminary data.</text>
</comment>
<organism evidence="8 9">
    <name type="scientific">Bosea rubneri</name>
    <dbReference type="NCBI Taxonomy" id="3075434"/>
    <lineage>
        <taxon>Bacteria</taxon>
        <taxon>Pseudomonadati</taxon>
        <taxon>Pseudomonadota</taxon>
        <taxon>Alphaproteobacteria</taxon>
        <taxon>Hyphomicrobiales</taxon>
        <taxon>Boseaceae</taxon>
        <taxon>Bosea</taxon>
    </lineage>
</organism>
<dbReference type="EMBL" id="JAWDID010000079">
    <property type="protein sequence ID" value="MDU0343655.1"/>
    <property type="molecule type" value="Genomic_DNA"/>
</dbReference>